<accession>A0ABR6VVC7</accession>
<feature type="domain" description="RNA polymerase sigma-70 region 2" evidence="6">
    <location>
        <begin position="33"/>
        <end position="99"/>
    </location>
</feature>
<dbReference type="Pfam" id="PF08281">
    <property type="entry name" value="Sigma70_r4_2"/>
    <property type="match status" value="1"/>
</dbReference>
<dbReference type="Proteomes" id="UP000659698">
    <property type="component" value="Unassembled WGS sequence"/>
</dbReference>
<evidence type="ECO:0000259" key="6">
    <source>
        <dbReference type="Pfam" id="PF04542"/>
    </source>
</evidence>
<dbReference type="NCBIfam" id="TIGR02937">
    <property type="entry name" value="sigma70-ECF"/>
    <property type="match status" value="1"/>
</dbReference>
<dbReference type="CDD" id="cd06171">
    <property type="entry name" value="Sigma70_r4"/>
    <property type="match status" value="1"/>
</dbReference>
<dbReference type="PANTHER" id="PTHR43133:SF8">
    <property type="entry name" value="RNA POLYMERASE SIGMA FACTOR HI_1459-RELATED"/>
    <property type="match status" value="1"/>
</dbReference>
<dbReference type="InterPro" id="IPR036388">
    <property type="entry name" value="WH-like_DNA-bd_sf"/>
</dbReference>
<evidence type="ECO:0000256" key="5">
    <source>
        <dbReference type="ARBA" id="ARBA00023163"/>
    </source>
</evidence>
<name>A0ABR6VVC7_9BACT</name>
<dbReference type="SUPFAM" id="SSF88946">
    <property type="entry name" value="Sigma2 domain of RNA polymerase sigma factors"/>
    <property type="match status" value="1"/>
</dbReference>
<feature type="domain" description="RNA polymerase sigma factor 70 region 4 type 2" evidence="7">
    <location>
        <begin position="134"/>
        <end position="186"/>
    </location>
</feature>
<dbReference type="PANTHER" id="PTHR43133">
    <property type="entry name" value="RNA POLYMERASE ECF-TYPE SIGMA FACTO"/>
    <property type="match status" value="1"/>
</dbReference>
<keyword evidence="4" id="KW-0238">DNA-binding</keyword>
<comment type="caution">
    <text evidence="8">The sequence shown here is derived from an EMBL/GenBank/DDBJ whole genome shotgun (WGS) entry which is preliminary data.</text>
</comment>
<organism evidence="8 9">
    <name type="scientific">Rufibacter sediminis</name>
    <dbReference type="NCBI Taxonomy" id="2762756"/>
    <lineage>
        <taxon>Bacteria</taxon>
        <taxon>Pseudomonadati</taxon>
        <taxon>Bacteroidota</taxon>
        <taxon>Cytophagia</taxon>
        <taxon>Cytophagales</taxon>
        <taxon>Hymenobacteraceae</taxon>
        <taxon>Rufibacter</taxon>
    </lineage>
</organism>
<dbReference type="Gene3D" id="1.10.10.10">
    <property type="entry name" value="Winged helix-like DNA-binding domain superfamily/Winged helix DNA-binding domain"/>
    <property type="match status" value="1"/>
</dbReference>
<keyword evidence="9" id="KW-1185">Reference proteome</keyword>
<sequence length="197" mass="23002">MFLKLFSRSKPPQDLELIQQYRETGDVQLVGQLFERYTEMVYLICLKYLKDEEESKDATMHIFEQLISALPRHEVSNFKSWLHVLTKNHCLMQLRTRKSRGTELMDEKTMPLVEKAALAHAVDANAADPEQELQLLSRALSTLGPEQRTCVELFYLQKKSYKEVADLTGYEIGQVKSHIQNGKRNLKNYMTKNYEQE</sequence>
<dbReference type="RefSeq" id="WP_186639748.1">
    <property type="nucleotide sequence ID" value="NZ_JACOAF010000037.1"/>
</dbReference>
<dbReference type="InterPro" id="IPR013325">
    <property type="entry name" value="RNA_pol_sigma_r2"/>
</dbReference>
<keyword evidence="3" id="KW-0731">Sigma factor</keyword>
<evidence type="ECO:0000313" key="8">
    <source>
        <dbReference type="EMBL" id="MBC3541158.1"/>
    </source>
</evidence>
<dbReference type="InterPro" id="IPR039425">
    <property type="entry name" value="RNA_pol_sigma-70-like"/>
</dbReference>
<keyword evidence="5" id="KW-0804">Transcription</keyword>
<evidence type="ECO:0000256" key="2">
    <source>
        <dbReference type="ARBA" id="ARBA00023015"/>
    </source>
</evidence>
<dbReference type="Pfam" id="PF04542">
    <property type="entry name" value="Sigma70_r2"/>
    <property type="match status" value="1"/>
</dbReference>
<dbReference type="EMBL" id="JACOAF010000037">
    <property type="protein sequence ID" value="MBC3541158.1"/>
    <property type="molecule type" value="Genomic_DNA"/>
</dbReference>
<gene>
    <name evidence="8" type="ORF">H7U12_15800</name>
</gene>
<dbReference type="SUPFAM" id="SSF88659">
    <property type="entry name" value="Sigma3 and sigma4 domains of RNA polymerase sigma factors"/>
    <property type="match status" value="1"/>
</dbReference>
<dbReference type="InterPro" id="IPR007627">
    <property type="entry name" value="RNA_pol_sigma70_r2"/>
</dbReference>
<comment type="similarity">
    <text evidence="1">Belongs to the sigma-70 factor family. ECF subfamily.</text>
</comment>
<evidence type="ECO:0000256" key="3">
    <source>
        <dbReference type="ARBA" id="ARBA00023082"/>
    </source>
</evidence>
<evidence type="ECO:0000313" key="9">
    <source>
        <dbReference type="Proteomes" id="UP000659698"/>
    </source>
</evidence>
<keyword evidence="2" id="KW-0805">Transcription regulation</keyword>
<dbReference type="InterPro" id="IPR013249">
    <property type="entry name" value="RNA_pol_sigma70_r4_t2"/>
</dbReference>
<dbReference type="InterPro" id="IPR014284">
    <property type="entry name" value="RNA_pol_sigma-70_dom"/>
</dbReference>
<dbReference type="Gene3D" id="1.10.1740.10">
    <property type="match status" value="1"/>
</dbReference>
<evidence type="ECO:0000256" key="4">
    <source>
        <dbReference type="ARBA" id="ARBA00023125"/>
    </source>
</evidence>
<reference evidence="8 9" key="1">
    <citation type="journal article" date="2019" name="Int. J. Syst. Evol. Microbiol.">
        <title>Rufibacter sediminis sp. nov., isolated from freshwater lake sediment.</title>
        <authorList>
            <person name="Qu J.H."/>
            <person name="Zhang L.J."/>
            <person name="Fu Y.H."/>
            <person name="Li H.F."/>
        </authorList>
    </citation>
    <scope>NUCLEOTIDE SEQUENCE [LARGE SCALE GENOMIC DNA]</scope>
    <source>
        <strain evidence="8 9">H-1</strain>
    </source>
</reference>
<protein>
    <submittedName>
        <fullName evidence="8">Sigma-70 family RNA polymerase sigma factor</fullName>
    </submittedName>
</protein>
<dbReference type="InterPro" id="IPR013324">
    <property type="entry name" value="RNA_pol_sigma_r3/r4-like"/>
</dbReference>
<proteinExistence type="inferred from homology"/>
<evidence type="ECO:0000259" key="7">
    <source>
        <dbReference type="Pfam" id="PF08281"/>
    </source>
</evidence>
<evidence type="ECO:0000256" key="1">
    <source>
        <dbReference type="ARBA" id="ARBA00010641"/>
    </source>
</evidence>